<feature type="region of interest" description="Disordered" evidence="1">
    <location>
        <begin position="92"/>
        <end position="112"/>
    </location>
</feature>
<keyword evidence="2" id="KW-0812">Transmembrane</keyword>
<evidence type="ECO:0000313" key="3">
    <source>
        <dbReference type="EMBL" id="MBL3674423.1"/>
    </source>
</evidence>
<comment type="caution">
    <text evidence="3">The sequence shown here is derived from an EMBL/GenBank/DDBJ whole genome shotgun (WGS) entry which is preliminary data.</text>
</comment>
<keyword evidence="4" id="KW-1185">Reference proteome</keyword>
<dbReference type="EMBL" id="JAESHT010000011">
    <property type="protein sequence ID" value="MBL3674423.1"/>
    <property type="molecule type" value="Genomic_DNA"/>
</dbReference>
<feature type="transmembrane region" description="Helical" evidence="2">
    <location>
        <begin position="12"/>
        <end position="32"/>
    </location>
</feature>
<sequence length="204" mass="22457">MWEWITSNAAVMQAIIALVTAGVWITYLHVFVESLRRQRRSEILITMGGGRGLGSRVLVSNLGLEPIYILDVMLTLCSDGGERIVSVADRTELDPSRDDDGPGRATLQGPLKSGDYVETGTVDTLLDRAARTLGKGRDDGELSRIEITIAAVTAAASGIVAARRVFDVRHRDGGTVLQPRTIYAEQIRDRRGRRRIEDQLLKML</sequence>
<name>A0ABS1S6R9_9RHOB</name>
<evidence type="ECO:0000256" key="2">
    <source>
        <dbReference type="SAM" id="Phobius"/>
    </source>
</evidence>
<keyword evidence="2" id="KW-1133">Transmembrane helix</keyword>
<evidence type="ECO:0000256" key="1">
    <source>
        <dbReference type="SAM" id="MobiDB-lite"/>
    </source>
</evidence>
<gene>
    <name evidence="3" type="ORF">JL111_13100</name>
</gene>
<organism evidence="3 4">
    <name type="scientific">Paracoccus aerius</name>
    <dbReference type="NCBI Taxonomy" id="1915382"/>
    <lineage>
        <taxon>Bacteria</taxon>
        <taxon>Pseudomonadati</taxon>
        <taxon>Pseudomonadota</taxon>
        <taxon>Alphaproteobacteria</taxon>
        <taxon>Rhodobacterales</taxon>
        <taxon>Paracoccaceae</taxon>
        <taxon>Paracoccus</taxon>
    </lineage>
</organism>
<dbReference type="Proteomes" id="UP000644749">
    <property type="component" value="Unassembled WGS sequence"/>
</dbReference>
<protein>
    <submittedName>
        <fullName evidence="3">Uncharacterized protein</fullName>
    </submittedName>
</protein>
<dbReference type="RefSeq" id="WP_191310940.1">
    <property type="nucleotide sequence ID" value="NZ_BNCL01000010.1"/>
</dbReference>
<evidence type="ECO:0000313" key="4">
    <source>
        <dbReference type="Proteomes" id="UP000644749"/>
    </source>
</evidence>
<reference evidence="3 4" key="1">
    <citation type="submission" date="2021-01" db="EMBL/GenBank/DDBJ databases">
        <title>011410 draft genome.</title>
        <authorList>
            <person name="Lang L."/>
        </authorList>
    </citation>
    <scope>NUCLEOTIDE SEQUENCE [LARGE SCALE GENOMIC DNA]</scope>
    <source>
        <strain evidence="3 4">KCTC 42845</strain>
    </source>
</reference>
<keyword evidence="2" id="KW-0472">Membrane</keyword>
<proteinExistence type="predicted"/>
<accession>A0ABS1S6R9</accession>
<feature type="compositionally biased region" description="Basic and acidic residues" evidence="1">
    <location>
        <begin position="92"/>
        <end position="102"/>
    </location>
</feature>